<evidence type="ECO:0008006" key="4">
    <source>
        <dbReference type="Google" id="ProtNLM"/>
    </source>
</evidence>
<dbReference type="PROSITE" id="PS51257">
    <property type="entry name" value="PROKAR_LIPOPROTEIN"/>
    <property type="match status" value="1"/>
</dbReference>
<evidence type="ECO:0000256" key="1">
    <source>
        <dbReference type="SAM" id="SignalP"/>
    </source>
</evidence>
<dbReference type="EMBL" id="CADIJZ010000004">
    <property type="protein sequence ID" value="CAB3654704.1"/>
    <property type="molecule type" value="Genomic_DNA"/>
</dbReference>
<organism evidence="2 3">
    <name type="scientific">Paraburkholderia rhynchosiae</name>
    <dbReference type="NCBI Taxonomy" id="487049"/>
    <lineage>
        <taxon>Bacteria</taxon>
        <taxon>Pseudomonadati</taxon>
        <taxon>Pseudomonadota</taxon>
        <taxon>Betaproteobacteria</taxon>
        <taxon>Burkholderiales</taxon>
        <taxon>Burkholderiaceae</taxon>
        <taxon>Paraburkholderia</taxon>
    </lineage>
</organism>
<reference evidence="2 3" key="1">
    <citation type="submission" date="2020-04" db="EMBL/GenBank/DDBJ databases">
        <authorList>
            <person name="De Canck E."/>
        </authorList>
    </citation>
    <scope>NUCLEOTIDE SEQUENCE [LARGE SCALE GENOMIC DNA]</scope>
    <source>
        <strain evidence="2 3">LMG 27174</strain>
    </source>
</reference>
<protein>
    <recommendedName>
        <fullName evidence="4">Lipoprotein</fullName>
    </recommendedName>
</protein>
<dbReference type="AlphaFoldDB" id="A0A6J5A5M6"/>
<sequence length="140" mass="14206">MRFILLSAICVVLLTACAGATTLNPLPADRGHNVSAALTGGVSELQIDTASFEISAEAKHELLGAFHAEMTKIGVPVTASGVPVALHVSEFKTRPVAARILFGALSGSDHIKGAVAVAGTEFEVADTGVTVIDGNAALPC</sequence>
<evidence type="ECO:0000313" key="3">
    <source>
        <dbReference type="Proteomes" id="UP000494205"/>
    </source>
</evidence>
<feature type="chain" id="PRO_5026851193" description="Lipoprotein" evidence="1">
    <location>
        <begin position="21"/>
        <end position="140"/>
    </location>
</feature>
<feature type="signal peptide" evidence="1">
    <location>
        <begin position="1"/>
        <end position="20"/>
    </location>
</feature>
<gene>
    <name evidence="2" type="ORF">LMG27174_01342</name>
</gene>
<accession>A0A6J5A5M6</accession>
<dbReference type="Proteomes" id="UP000494205">
    <property type="component" value="Unassembled WGS sequence"/>
</dbReference>
<evidence type="ECO:0000313" key="2">
    <source>
        <dbReference type="EMBL" id="CAB3654704.1"/>
    </source>
</evidence>
<name>A0A6J5A5M6_9BURK</name>
<keyword evidence="1" id="KW-0732">Signal</keyword>
<proteinExistence type="predicted"/>